<dbReference type="EMBL" id="LAZR01000386">
    <property type="protein sequence ID" value="KKN71292.1"/>
    <property type="molecule type" value="Genomic_DNA"/>
</dbReference>
<feature type="compositionally biased region" description="Basic residues" evidence="1">
    <location>
        <begin position="115"/>
        <end position="127"/>
    </location>
</feature>
<comment type="caution">
    <text evidence="2">The sequence shown here is derived from an EMBL/GenBank/DDBJ whole genome shotgun (WGS) entry which is preliminary data.</text>
</comment>
<proteinExistence type="predicted"/>
<organism evidence="2">
    <name type="scientific">marine sediment metagenome</name>
    <dbReference type="NCBI Taxonomy" id="412755"/>
    <lineage>
        <taxon>unclassified sequences</taxon>
        <taxon>metagenomes</taxon>
        <taxon>ecological metagenomes</taxon>
    </lineage>
</organism>
<dbReference type="AlphaFoldDB" id="A0A0F9T8L8"/>
<accession>A0A0F9T8L8</accession>
<gene>
    <name evidence="2" type="ORF">LCGC14_0422020</name>
</gene>
<feature type="region of interest" description="Disordered" evidence="1">
    <location>
        <begin position="107"/>
        <end position="127"/>
    </location>
</feature>
<evidence type="ECO:0000313" key="2">
    <source>
        <dbReference type="EMBL" id="KKN71292.1"/>
    </source>
</evidence>
<evidence type="ECO:0000256" key="1">
    <source>
        <dbReference type="SAM" id="MobiDB-lite"/>
    </source>
</evidence>
<protein>
    <submittedName>
        <fullName evidence="2">Uncharacterized protein</fullName>
    </submittedName>
</protein>
<reference evidence="2" key="1">
    <citation type="journal article" date="2015" name="Nature">
        <title>Complex archaea that bridge the gap between prokaryotes and eukaryotes.</title>
        <authorList>
            <person name="Spang A."/>
            <person name="Saw J.H."/>
            <person name="Jorgensen S.L."/>
            <person name="Zaremba-Niedzwiedzka K."/>
            <person name="Martijn J."/>
            <person name="Lind A.E."/>
            <person name="van Eijk R."/>
            <person name="Schleper C."/>
            <person name="Guy L."/>
            <person name="Ettema T.J."/>
        </authorList>
    </citation>
    <scope>NUCLEOTIDE SEQUENCE</scope>
</reference>
<name>A0A0F9T8L8_9ZZZZ</name>
<sequence>MSKKFRLTESGLDAASDLAIRFDNFLKAGKHANILNATQEDQDMVGLAALLATIEVKDPETSSDRGLTFRTIIRSMGADSKISLWKENDIRRFMRLAAEAGWLVESDDDEDLAPRPRRRSGRRLFTR</sequence>